<sequence>MSGKMLEREKGFEPSTLALARRCSTTELFPLANDQGRSVLTSPVTVKPRILRNALEQI</sequence>
<dbReference type="STRING" id="1742972.COMA1_11046"/>
<dbReference type="EMBL" id="CZQA01000001">
    <property type="protein sequence ID" value="CUS33246.1"/>
    <property type="molecule type" value="Genomic_DNA"/>
</dbReference>
<reference evidence="1 2" key="1">
    <citation type="submission" date="2015-10" db="EMBL/GenBank/DDBJ databases">
        <authorList>
            <person name="Gilbert D.G."/>
        </authorList>
    </citation>
    <scope>NUCLEOTIDE SEQUENCE [LARGE SCALE GENOMIC DNA]</scope>
    <source>
        <strain evidence="1">COMA1</strain>
    </source>
</reference>
<keyword evidence="2" id="KW-1185">Reference proteome</keyword>
<protein>
    <submittedName>
        <fullName evidence="1">Uncharacterized protein</fullName>
    </submittedName>
</protein>
<evidence type="ECO:0000313" key="2">
    <source>
        <dbReference type="Proteomes" id="UP000199032"/>
    </source>
</evidence>
<proteinExistence type="predicted"/>
<evidence type="ECO:0000313" key="1">
    <source>
        <dbReference type="EMBL" id="CUS33246.1"/>
    </source>
</evidence>
<gene>
    <name evidence="1" type="ORF">COMA1_11046</name>
</gene>
<dbReference type="Proteomes" id="UP000199032">
    <property type="component" value="Unassembled WGS sequence"/>
</dbReference>
<organism evidence="1 2">
    <name type="scientific">Candidatus Nitrospira nitrosa</name>
    <dbReference type="NCBI Taxonomy" id="1742972"/>
    <lineage>
        <taxon>Bacteria</taxon>
        <taxon>Pseudomonadati</taxon>
        <taxon>Nitrospirota</taxon>
        <taxon>Nitrospiria</taxon>
        <taxon>Nitrospirales</taxon>
        <taxon>Nitrospiraceae</taxon>
        <taxon>Nitrospira</taxon>
    </lineage>
</organism>
<dbReference type="AlphaFoldDB" id="A0A0S4L8U4"/>
<accession>A0A0S4L8U4</accession>
<name>A0A0S4L8U4_9BACT</name>